<evidence type="ECO:0000259" key="1">
    <source>
        <dbReference type="Pfam" id="PF12760"/>
    </source>
</evidence>
<dbReference type="AlphaFoldDB" id="A0A841TZ38"/>
<dbReference type="RefSeq" id="WP_185136361.1">
    <property type="nucleotide sequence ID" value="NZ_JACJVR010000052.1"/>
</dbReference>
<gene>
    <name evidence="2" type="ORF">H7B90_13250</name>
</gene>
<dbReference type="InterPro" id="IPR024442">
    <property type="entry name" value="Transposase_Zn_ribbon"/>
</dbReference>
<dbReference type="EMBL" id="JACJVR010000052">
    <property type="protein sequence ID" value="MBB6692372.1"/>
    <property type="molecule type" value="Genomic_DNA"/>
</dbReference>
<dbReference type="Pfam" id="PF12760">
    <property type="entry name" value="Zn_ribbon_IS1595"/>
    <property type="match status" value="1"/>
</dbReference>
<comment type="caution">
    <text evidence="2">The sequence shown here is derived from an EMBL/GenBank/DDBJ whole genome shotgun (WGS) entry which is preliminary data.</text>
</comment>
<feature type="domain" description="Transposase zinc-ribbon" evidence="1">
    <location>
        <begin position="15"/>
        <end position="62"/>
    </location>
</feature>
<evidence type="ECO:0000313" key="2">
    <source>
        <dbReference type="EMBL" id="MBB6692372.1"/>
    </source>
</evidence>
<protein>
    <submittedName>
        <fullName evidence="2">IS1595 family transposase</fullName>
    </submittedName>
</protein>
<accession>A0A841TZ38</accession>
<reference evidence="2 3" key="1">
    <citation type="submission" date="2020-08" db="EMBL/GenBank/DDBJ databases">
        <title>Cohnella phylogeny.</title>
        <authorList>
            <person name="Dunlap C."/>
        </authorList>
    </citation>
    <scope>NUCLEOTIDE SEQUENCE [LARGE SCALE GENOMIC DNA]</scope>
    <source>
        <strain evidence="2 3">DSM 25239</strain>
    </source>
</reference>
<keyword evidence="3" id="KW-1185">Reference proteome</keyword>
<evidence type="ECO:0000313" key="3">
    <source>
        <dbReference type="Proteomes" id="UP000553776"/>
    </source>
</evidence>
<dbReference type="Proteomes" id="UP000553776">
    <property type="component" value="Unassembled WGS sequence"/>
</dbReference>
<organism evidence="2 3">
    <name type="scientific">Cohnella xylanilytica</name>
    <dbReference type="NCBI Taxonomy" id="557555"/>
    <lineage>
        <taxon>Bacteria</taxon>
        <taxon>Bacillati</taxon>
        <taxon>Bacillota</taxon>
        <taxon>Bacilli</taxon>
        <taxon>Bacillales</taxon>
        <taxon>Paenibacillaceae</taxon>
        <taxon>Cohnella</taxon>
    </lineage>
</organism>
<sequence length="288" mass="33321">MDPNRMDDGFLQRYGSEEACIGELYRNKWPDGYFCPVCRHRRASVIRMRRLPLYECRKCRHQTSLTAGTVMEKSKTPLRKWFLSIYWLGKGANARELSRLIQVTYKTAWLIGHKIRNAMRLAASELPLGGSVQVNEDRYEATSFSSLFNQNRKRQPMLAGATLSEEGSLLRVKLYQVPASHLLDVRVAKIAFQTFIEKCALPESKVRIAAGIYNSARHRPLSRLCRDASRWLNTTFYGIRPKHLQAYLDEFGYRFHIGSAELPLLLELSRQCASRRVITYRQLTRKVS</sequence>
<proteinExistence type="predicted"/>
<name>A0A841TZ38_9BACL</name>